<feature type="repeat" description="ANK" evidence="3">
    <location>
        <begin position="435"/>
        <end position="467"/>
    </location>
</feature>
<dbReference type="Gene3D" id="1.25.40.20">
    <property type="entry name" value="Ankyrin repeat-containing domain"/>
    <property type="match status" value="5"/>
</dbReference>
<feature type="repeat" description="ANK" evidence="3">
    <location>
        <begin position="270"/>
        <end position="302"/>
    </location>
</feature>
<feature type="repeat" description="ANK" evidence="3">
    <location>
        <begin position="369"/>
        <end position="401"/>
    </location>
</feature>
<dbReference type="SMART" id="SM00248">
    <property type="entry name" value="ANK"/>
    <property type="match status" value="20"/>
</dbReference>
<dbReference type="InterPro" id="IPR036770">
    <property type="entry name" value="Ankyrin_rpt-contain_sf"/>
</dbReference>
<dbReference type="InterPro" id="IPR010730">
    <property type="entry name" value="HET"/>
</dbReference>
<evidence type="ECO:0000256" key="2">
    <source>
        <dbReference type="ARBA" id="ARBA00023043"/>
    </source>
</evidence>
<protein>
    <recommendedName>
        <fullName evidence="5">Heterokaryon incompatibility domain-containing protein</fullName>
    </recommendedName>
</protein>
<dbReference type="PROSITE" id="PS50297">
    <property type="entry name" value="ANK_REP_REGION"/>
    <property type="match status" value="14"/>
</dbReference>
<keyword evidence="2 3" id="KW-0040">ANK repeat</keyword>
<dbReference type="Pfam" id="PF06985">
    <property type="entry name" value="HET"/>
    <property type="match status" value="1"/>
</dbReference>
<dbReference type="PANTHER" id="PTHR24178">
    <property type="entry name" value="MOLTING PROTEIN MLT-4"/>
    <property type="match status" value="1"/>
</dbReference>
<evidence type="ECO:0000256" key="3">
    <source>
        <dbReference type="PROSITE-ProRule" id="PRU00023"/>
    </source>
</evidence>
<dbReference type="Pfam" id="PF00023">
    <property type="entry name" value="Ank"/>
    <property type="match status" value="2"/>
</dbReference>
<feature type="repeat" description="ANK" evidence="3">
    <location>
        <begin position="303"/>
        <end position="335"/>
    </location>
</feature>
<feature type="region of interest" description="Disordered" evidence="4">
    <location>
        <begin position="933"/>
        <end position="955"/>
    </location>
</feature>
<evidence type="ECO:0000259" key="5">
    <source>
        <dbReference type="Pfam" id="PF06985"/>
    </source>
</evidence>
<reference evidence="6" key="1">
    <citation type="submission" date="2020-12" db="EMBL/GenBank/DDBJ databases">
        <title>Metabolic potential, ecology and presence of endohyphal bacteria is reflected in genomic diversity of Mucoromycotina.</title>
        <authorList>
            <person name="Muszewska A."/>
            <person name="Okrasinska A."/>
            <person name="Steczkiewicz K."/>
            <person name="Drgas O."/>
            <person name="Orlowska M."/>
            <person name="Perlinska-Lenart U."/>
            <person name="Aleksandrzak-Piekarczyk T."/>
            <person name="Szatraj K."/>
            <person name="Zielenkiewicz U."/>
            <person name="Pilsyk S."/>
            <person name="Malc E."/>
            <person name="Mieczkowski P."/>
            <person name="Kruszewska J.S."/>
            <person name="Biernat P."/>
            <person name="Pawlowska J."/>
        </authorList>
    </citation>
    <scope>NUCLEOTIDE SEQUENCE</scope>
    <source>
        <strain evidence="6">WA0000051536</strain>
    </source>
</reference>
<proteinExistence type="predicted"/>
<dbReference type="PROSITE" id="PS50088">
    <property type="entry name" value="ANK_REPEAT"/>
    <property type="match status" value="16"/>
</dbReference>
<feature type="repeat" description="ANK" evidence="3">
    <location>
        <begin position="765"/>
        <end position="797"/>
    </location>
</feature>
<dbReference type="SUPFAM" id="SSF48403">
    <property type="entry name" value="Ankyrin repeat"/>
    <property type="match status" value="2"/>
</dbReference>
<feature type="repeat" description="ANK" evidence="3">
    <location>
        <begin position="171"/>
        <end position="203"/>
    </location>
</feature>
<feature type="repeat" description="ANK" evidence="3">
    <location>
        <begin position="665"/>
        <end position="697"/>
    </location>
</feature>
<feature type="repeat" description="ANK" evidence="3">
    <location>
        <begin position="204"/>
        <end position="236"/>
    </location>
</feature>
<keyword evidence="7" id="KW-1185">Reference proteome</keyword>
<feature type="repeat" description="ANK" evidence="3">
    <location>
        <begin position="632"/>
        <end position="664"/>
    </location>
</feature>
<organism evidence="6 7">
    <name type="scientific">Umbelopsis vinacea</name>
    <dbReference type="NCBI Taxonomy" id="44442"/>
    <lineage>
        <taxon>Eukaryota</taxon>
        <taxon>Fungi</taxon>
        <taxon>Fungi incertae sedis</taxon>
        <taxon>Mucoromycota</taxon>
        <taxon>Mucoromycotina</taxon>
        <taxon>Umbelopsidomycetes</taxon>
        <taxon>Umbelopsidales</taxon>
        <taxon>Umbelopsidaceae</taxon>
        <taxon>Umbelopsis</taxon>
    </lineage>
</organism>
<feature type="region of interest" description="Disordered" evidence="4">
    <location>
        <begin position="877"/>
        <end position="900"/>
    </location>
</feature>
<feature type="compositionally biased region" description="Basic and acidic residues" evidence="4">
    <location>
        <begin position="880"/>
        <end position="899"/>
    </location>
</feature>
<feature type="repeat" description="ANK" evidence="3">
    <location>
        <begin position="533"/>
        <end position="565"/>
    </location>
</feature>
<dbReference type="Pfam" id="PF12796">
    <property type="entry name" value="Ank_2"/>
    <property type="match status" value="7"/>
</dbReference>
<evidence type="ECO:0000256" key="4">
    <source>
        <dbReference type="SAM" id="MobiDB-lite"/>
    </source>
</evidence>
<sequence length="1592" mass="177242">MVSKANEDKTNLLDSTECQQVTVASNIHEVKGDLIDDNDLEIELFNAIENENIDEIKRLLKLGADVGWENTEKMTALHLAAQSGHQEAVCILLEAGASVDARNIASKAALHLATSKGYKKIVHMLLTYGATVDLQDANSNTALHMAVQEGSEEVLQLLLNYGATIDLKNINSDTAFLLAAMDGSVNILKLLLRNFANVDLGNEDSNTALHLAASRGFKSVVQLLLDRGATVDLQNKDLDSALHLAVKEESEVVVQMLLDYGASIDLKNESSNTALHLAASYGFVFVVHLLLSHGANVTLQNINSDTALHLAALNGSEPVVQLLLESIVDTDERSNVVDGILSKLSETSDVSMASFLLRYGANIEGLDADGRTPLVIAVIAAQLDMVSLMIEKKANIEASDNDLLTALHWSARIGHMVILELLLQKEANFGAVTKHGNTALHLAAQFNHSNIVATLIRYTANIDAKNRNEQSPIEVAISNGHVDIVFQLKDAGAKMGMSGDNTLWQLYLATDAGQVELIKRTLDICDDQKKKNYRNATLHRASQHGKIDVVKYLLDHDADIDSLNGDGFPSLFLAGQYLGVLFTLIHRGACTTARSRGNPHISALHHFSAFNRIEALRLLLNCDYMIHSSDDFGNTALHYAAFEGHCDAAAILLQQGVDINAKNYKGETALHVSIEHGSLDMANLLIDFGVDMNATTFTPKSTALHIATESKKLELISLLVKRHASVNAKDRYESTALHYAAKQNLTEECALLIECKAKVNSYDLNGKTPLFYAACNFNSELVKILLDRNASVNCLHNNEGVLGEVMHRHPYEYEYERWRSFIATIKLLTQGGADFTGMKEKMEILEKKFPILQRILTESSNQQLKRRWSTPLSLSSALKAKAEGKGEQEKHEDERKGETQSEDDAIYVYVGLIVDEVDRPDLPRIKLTSNDIAGQQDGYPVADDKEDQSNTSARIASNPPLSMLLDARSFDKRIATIIRSLFSCVDMTFATSGNFFKLVSARCLDAQPPKWAAHFDKMNGVIREPGRLIVQIPSTTTTFSIPQWKTKHPYLQFINAVYVCRRSSTGIDQEAFSDVLGGSEQKLATKVHAVLIAGLSILSIVGGDGLVEKLVTAILDPQLSSTQSVSSDVTSVEWDVRNRRRCSCSSQSVHRPLSPVAAAKAVGMEIWRERHRHFVNRVWDLHQDKLIDFIDARKVIFVTHRWNNDEVRYQDMMERTKYNGHSIGISEMSEKLHRIRKTLQQYTDYVWMDTICIDKSNLTELDEAIRSMYKWYANCAAVVLDSGTTLGMWSSRGWCLQEGAAAGILCGISRDGKLATIKELAKEQNQNLCTLDLHLYYRPGNASEILARMDVRETTRDEDMAYALVGIFSIDWTLSYGEGIRSRARLLHQLAIQHGDLSFLSFQTSQTMYVNYLPATGVTYNSISNCTVASAPVMISHFGICIEVQLVNSQDVKQMMDMLDRWKDYTFAKDRSLGVEMLLQEAEIRNYQTSTSVQLAVVHDIRSLILVEIYDRDLQTGGGLPINICYRLQCCQIEEDEFERLFDETTAEFERIWLGNKPNRAGTAIVGNVQYSRRDRRRRRINEDGTWVMQAE</sequence>
<evidence type="ECO:0000313" key="7">
    <source>
        <dbReference type="Proteomes" id="UP000612746"/>
    </source>
</evidence>
<feature type="repeat" description="ANK" evidence="3">
    <location>
        <begin position="72"/>
        <end position="104"/>
    </location>
</feature>
<dbReference type="InterPro" id="IPR002110">
    <property type="entry name" value="Ankyrin_rpt"/>
</dbReference>
<feature type="repeat" description="ANK" evidence="3">
    <location>
        <begin position="237"/>
        <end position="269"/>
    </location>
</feature>
<gene>
    <name evidence="6" type="ORF">INT44_007764</name>
</gene>
<dbReference type="EMBL" id="JAEPRA010000015">
    <property type="protein sequence ID" value="KAG2175276.1"/>
    <property type="molecule type" value="Genomic_DNA"/>
</dbReference>
<feature type="repeat" description="ANK" evidence="3">
    <location>
        <begin position="402"/>
        <end position="434"/>
    </location>
</feature>
<evidence type="ECO:0000256" key="1">
    <source>
        <dbReference type="ARBA" id="ARBA00022737"/>
    </source>
</evidence>
<dbReference type="OrthoDB" id="194358at2759"/>
<dbReference type="Proteomes" id="UP000612746">
    <property type="component" value="Unassembled WGS sequence"/>
</dbReference>
<keyword evidence="1" id="KW-0677">Repeat</keyword>
<accession>A0A8H7PL87</accession>
<dbReference type="PRINTS" id="PR01415">
    <property type="entry name" value="ANKYRIN"/>
</dbReference>
<name>A0A8H7PL87_9FUNG</name>
<feature type="repeat" description="ANK" evidence="3">
    <location>
        <begin position="138"/>
        <end position="170"/>
    </location>
</feature>
<evidence type="ECO:0000313" key="6">
    <source>
        <dbReference type="EMBL" id="KAG2175276.1"/>
    </source>
</evidence>
<comment type="caution">
    <text evidence="6">The sequence shown here is derived from an EMBL/GenBank/DDBJ whole genome shotgun (WGS) entry which is preliminary data.</text>
</comment>
<feature type="domain" description="Heterokaryon incompatibility" evidence="5">
    <location>
        <begin position="1200"/>
        <end position="1282"/>
    </location>
</feature>
<feature type="repeat" description="ANK" evidence="3">
    <location>
        <begin position="105"/>
        <end position="137"/>
    </location>
</feature>
<feature type="repeat" description="ANK" evidence="3">
    <location>
        <begin position="699"/>
        <end position="731"/>
    </location>
</feature>